<dbReference type="AlphaFoldDB" id="X1C1Z9"/>
<sequence>MGAKLIIDLGKSKLQNESGVRCSYKHHPDNKGFDSLLEMVRFALICRR</sequence>
<proteinExistence type="predicted"/>
<evidence type="ECO:0000313" key="1">
    <source>
        <dbReference type="EMBL" id="GAH02126.1"/>
    </source>
</evidence>
<feature type="non-terminal residue" evidence="1">
    <location>
        <position position="48"/>
    </location>
</feature>
<name>X1C1Z9_9ZZZZ</name>
<protein>
    <submittedName>
        <fullName evidence="1">Uncharacterized protein</fullName>
    </submittedName>
</protein>
<gene>
    <name evidence="1" type="ORF">S01H4_41818</name>
</gene>
<reference evidence="1" key="1">
    <citation type="journal article" date="2014" name="Front. Microbiol.">
        <title>High frequency of phylogenetically diverse reductive dehalogenase-homologous genes in deep subseafloor sedimentary metagenomes.</title>
        <authorList>
            <person name="Kawai M."/>
            <person name="Futagami T."/>
            <person name="Toyoda A."/>
            <person name="Takaki Y."/>
            <person name="Nishi S."/>
            <person name="Hori S."/>
            <person name="Arai W."/>
            <person name="Tsubouchi T."/>
            <person name="Morono Y."/>
            <person name="Uchiyama I."/>
            <person name="Ito T."/>
            <person name="Fujiyama A."/>
            <person name="Inagaki F."/>
            <person name="Takami H."/>
        </authorList>
    </citation>
    <scope>NUCLEOTIDE SEQUENCE</scope>
    <source>
        <strain evidence="1">Expedition CK06-06</strain>
    </source>
</reference>
<comment type="caution">
    <text evidence="1">The sequence shown here is derived from an EMBL/GenBank/DDBJ whole genome shotgun (WGS) entry which is preliminary data.</text>
</comment>
<accession>X1C1Z9</accession>
<organism evidence="1">
    <name type="scientific">marine sediment metagenome</name>
    <dbReference type="NCBI Taxonomy" id="412755"/>
    <lineage>
        <taxon>unclassified sequences</taxon>
        <taxon>metagenomes</taxon>
        <taxon>ecological metagenomes</taxon>
    </lineage>
</organism>
<dbReference type="EMBL" id="BART01022900">
    <property type="protein sequence ID" value="GAH02126.1"/>
    <property type="molecule type" value="Genomic_DNA"/>
</dbReference>